<comment type="caution">
    <text evidence="1">The sequence shown here is derived from an EMBL/GenBank/DDBJ whole genome shotgun (WGS) entry which is preliminary data.</text>
</comment>
<evidence type="ECO:0000313" key="1">
    <source>
        <dbReference type="EMBL" id="THV41257.1"/>
    </source>
</evidence>
<reference evidence="1 2" key="2">
    <citation type="submission" date="2019-05" db="EMBL/GenBank/DDBJ databases">
        <title>Glycomyces buryatensis sp. nov.</title>
        <authorList>
            <person name="Nikitina E."/>
        </authorList>
    </citation>
    <scope>NUCLEOTIDE SEQUENCE [LARGE SCALE GENOMIC DNA]</scope>
    <source>
        <strain evidence="1 2">18</strain>
    </source>
</reference>
<dbReference type="Proteomes" id="UP000308760">
    <property type="component" value="Unassembled WGS sequence"/>
</dbReference>
<name>A0A4S8Q9Y8_9ACTN</name>
<dbReference type="EMBL" id="STGY01000047">
    <property type="protein sequence ID" value="THV41257.1"/>
    <property type="molecule type" value="Genomic_DNA"/>
</dbReference>
<sequence length="162" mass="18017">MHTQVSTRVAEPTEFVSPLHREEMQRDRLARDVRNAAAPIKNTDRAVSVLTGRESAAPMFAVGLLAEEQGLSYNFMTAELKGLLRVALYLSDCKVAELRAAEDPETITALAAATVERCGIDFLKTLANQDPEDRDVFPKTGRMLAAVDAAYRWQWEALLPRK</sequence>
<dbReference type="RefSeq" id="WP_136534889.1">
    <property type="nucleotide sequence ID" value="NZ_STGY01000047.1"/>
</dbReference>
<accession>A0A4S8Q9Y8</accession>
<gene>
    <name evidence="1" type="ORF">FAB82_12600</name>
</gene>
<keyword evidence="2" id="KW-1185">Reference proteome</keyword>
<evidence type="ECO:0000313" key="2">
    <source>
        <dbReference type="Proteomes" id="UP000308760"/>
    </source>
</evidence>
<reference evidence="2" key="1">
    <citation type="submission" date="2019-04" db="EMBL/GenBank/DDBJ databases">
        <title>Nocardioides xinjiangensis sp. nov.</title>
        <authorList>
            <person name="Liu S."/>
        </authorList>
    </citation>
    <scope>NUCLEOTIDE SEQUENCE [LARGE SCALE GENOMIC DNA]</scope>
    <source>
        <strain evidence="2">18</strain>
    </source>
</reference>
<protein>
    <submittedName>
        <fullName evidence="1">Uncharacterized protein</fullName>
    </submittedName>
</protein>
<dbReference type="AlphaFoldDB" id="A0A4S8Q9Y8"/>
<organism evidence="1 2">
    <name type="scientific">Glycomyces buryatensis</name>
    <dbReference type="NCBI Taxonomy" id="2570927"/>
    <lineage>
        <taxon>Bacteria</taxon>
        <taxon>Bacillati</taxon>
        <taxon>Actinomycetota</taxon>
        <taxon>Actinomycetes</taxon>
        <taxon>Glycomycetales</taxon>
        <taxon>Glycomycetaceae</taxon>
        <taxon>Glycomyces</taxon>
    </lineage>
</organism>
<proteinExistence type="predicted"/>